<sequence length="335" mass="38321">MSRTILVTGGTGFIGSHYIRYLLKRYPAVQVLNADALTYSANRINLKEVEGDSRYSFIRVDLSDPTEVKHLFERKIDEVVHFAAESHVDRSIQGADVFIHSNIIGTYHLLEEVRRSQTVERMVHISTDEVYGSIPRGRTREGEALVPGNPYSASKGSSDLFCLAYANTYGLPLMISRCTNNYGPNQHPEKFIPRMILHALQDRLLPIYGNGLQERDWIHVEDHCAAVDRIRKRGEPGEIYHIGMEQTVSNREIARRILTLLNKPGDRIRYVSDRPGHDLRYSLDTTKIREQLSWSPQISLEKGLQQTVEWYARVDDEWLQSFGAVDPKEGEGNRE</sequence>
<dbReference type="Gene3D" id="3.40.50.720">
    <property type="entry name" value="NAD(P)-binding Rossmann-like Domain"/>
    <property type="match status" value="1"/>
</dbReference>
<evidence type="ECO:0000313" key="10">
    <source>
        <dbReference type="EMBL" id="OYD09564.1"/>
    </source>
</evidence>
<dbReference type="PANTHER" id="PTHR43000">
    <property type="entry name" value="DTDP-D-GLUCOSE 4,6-DEHYDRATASE-RELATED"/>
    <property type="match status" value="1"/>
</dbReference>
<dbReference type="OrthoDB" id="9811743at2"/>
<dbReference type="InterPro" id="IPR016040">
    <property type="entry name" value="NAD(P)-bd_dom"/>
</dbReference>
<evidence type="ECO:0000256" key="3">
    <source>
        <dbReference type="ARBA" id="ARBA00008178"/>
    </source>
</evidence>
<reference evidence="10 11" key="1">
    <citation type="submission" date="2017-07" db="EMBL/GenBank/DDBJ databases">
        <title>The genome sequence of Paludifilum halophilum highlights mechanisms for microbial adaptation to high salt environemnts.</title>
        <authorList>
            <person name="Belbahri L."/>
        </authorList>
    </citation>
    <scope>NUCLEOTIDE SEQUENCE [LARGE SCALE GENOMIC DNA]</scope>
    <source>
        <strain evidence="10 11">DSM 102817</strain>
    </source>
</reference>
<dbReference type="Pfam" id="PF16363">
    <property type="entry name" value="GDP_Man_Dehyd"/>
    <property type="match status" value="1"/>
</dbReference>
<dbReference type="InterPro" id="IPR005888">
    <property type="entry name" value="dTDP_Gluc_deHydtase"/>
</dbReference>
<dbReference type="EC" id="4.2.1.46" evidence="4 8"/>
<dbReference type="NCBIfam" id="TIGR01181">
    <property type="entry name" value="dTDP_gluc_dehyt"/>
    <property type="match status" value="1"/>
</dbReference>
<evidence type="ECO:0000256" key="1">
    <source>
        <dbReference type="ARBA" id="ARBA00001539"/>
    </source>
</evidence>
<evidence type="ECO:0000256" key="2">
    <source>
        <dbReference type="ARBA" id="ARBA00001911"/>
    </source>
</evidence>
<dbReference type="RefSeq" id="WP_094262664.1">
    <property type="nucleotide sequence ID" value="NZ_NOWF01000001.1"/>
</dbReference>
<dbReference type="InterPro" id="IPR036291">
    <property type="entry name" value="NAD(P)-bd_dom_sf"/>
</dbReference>
<accession>A0A235BB82</accession>
<protein>
    <recommendedName>
        <fullName evidence="5 8">dTDP-glucose 4,6-dehydratase</fullName>
        <ecNumber evidence="4 8">4.2.1.46</ecNumber>
    </recommendedName>
</protein>
<evidence type="ECO:0000259" key="9">
    <source>
        <dbReference type="Pfam" id="PF16363"/>
    </source>
</evidence>
<evidence type="ECO:0000256" key="5">
    <source>
        <dbReference type="ARBA" id="ARBA00016977"/>
    </source>
</evidence>
<evidence type="ECO:0000256" key="8">
    <source>
        <dbReference type="RuleBase" id="RU004473"/>
    </source>
</evidence>
<keyword evidence="11" id="KW-1185">Reference proteome</keyword>
<evidence type="ECO:0000256" key="7">
    <source>
        <dbReference type="ARBA" id="ARBA00023239"/>
    </source>
</evidence>
<evidence type="ECO:0000256" key="6">
    <source>
        <dbReference type="ARBA" id="ARBA00023027"/>
    </source>
</evidence>
<comment type="cofactor">
    <cofactor evidence="2 8">
        <name>NAD(+)</name>
        <dbReference type="ChEBI" id="CHEBI:57540"/>
    </cofactor>
</comment>
<gene>
    <name evidence="10" type="primary">rfbB</name>
    <name evidence="10" type="ORF">CHM34_00670</name>
</gene>
<comment type="caution">
    <text evidence="10">The sequence shown here is derived from an EMBL/GenBank/DDBJ whole genome shotgun (WGS) entry which is preliminary data.</text>
</comment>
<proteinExistence type="inferred from homology"/>
<dbReference type="FunFam" id="3.40.50.720:FF:000304">
    <property type="entry name" value="UDP-glucose 4,6-dehydratase"/>
    <property type="match status" value="1"/>
</dbReference>
<evidence type="ECO:0000313" key="11">
    <source>
        <dbReference type="Proteomes" id="UP000215459"/>
    </source>
</evidence>
<dbReference type="Gene3D" id="3.90.25.10">
    <property type="entry name" value="UDP-galactose 4-epimerase, domain 1"/>
    <property type="match status" value="1"/>
</dbReference>
<dbReference type="GO" id="GO:0009225">
    <property type="term" value="P:nucleotide-sugar metabolic process"/>
    <property type="evidence" value="ECO:0007669"/>
    <property type="project" value="InterPro"/>
</dbReference>
<feature type="domain" description="NAD(P)-binding" evidence="9">
    <location>
        <begin position="6"/>
        <end position="307"/>
    </location>
</feature>
<dbReference type="AlphaFoldDB" id="A0A235BB82"/>
<dbReference type="SUPFAM" id="SSF51735">
    <property type="entry name" value="NAD(P)-binding Rossmann-fold domains"/>
    <property type="match status" value="1"/>
</dbReference>
<dbReference type="CDD" id="cd05246">
    <property type="entry name" value="dTDP_GD_SDR_e"/>
    <property type="match status" value="1"/>
</dbReference>
<name>A0A235BB82_9BACL</name>
<keyword evidence="7 8" id="KW-0456">Lyase</keyword>
<evidence type="ECO:0000256" key="4">
    <source>
        <dbReference type="ARBA" id="ARBA00011990"/>
    </source>
</evidence>
<comment type="catalytic activity">
    <reaction evidence="1 8">
        <text>dTDP-alpha-D-glucose = dTDP-4-dehydro-6-deoxy-alpha-D-glucose + H2O</text>
        <dbReference type="Rhea" id="RHEA:17221"/>
        <dbReference type="ChEBI" id="CHEBI:15377"/>
        <dbReference type="ChEBI" id="CHEBI:57477"/>
        <dbReference type="ChEBI" id="CHEBI:57649"/>
        <dbReference type="EC" id="4.2.1.46"/>
    </reaction>
</comment>
<dbReference type="EMBL" id="NOWF01000001">
    <property type="protein sequence ID" value="OYD09564.1"/>
    <property type="molecule type" value="Genomic_DNA"/>
</dbReference>
<organism evidence="10 11">
    <name type="scientific">Paludifilum halophilum</name>
    <dbReference type="NCBI Taxonomy" id="1642702"/>
    <lineage>
        <taxon>Bacteria</taxon>
        <taxon>Bacillati</taxon>
        <taxon>Bacillota</taxon>
        <taxon>Bacilli</taxon>
        <taxon>Bacillales</taxon>
        <taxon>Thermoactinomycetaceae</taxon>
        <taxon>Paludifilum</taxon>
    </lineage>
</organism>
<dbReference type="GO" id="GO:0008460">
    <property type="term" value="F:dTDP-glucose 4,6-dehydratase activity"/>
    <property type="evidence" value="ECO:0007669"/>
    <property type="project" value="UniProtKB-EC"/>
</dbReference>
<keyword evidence="6" id="KW-0520">NAD</keyword>
<comment type="similarity">
    <text evidence="3 8">Belongs to the NAD(P)-dependent epimerase/dehydratase family. dTDP-glucose dehydratase subfamily.</text>
</comment>
<dbReference type="Proteomes" id="UP000215459">
    <property type="component" value="Unassembled WGS sequence"/>
</dbReference>